<keyword evidence="2 6" id="KW-0489">Methyltransferase</keyword>
<dbReference type="Proteomes" id="UP000218238">
    <property type="component" value="Unassembled WGS sequence"/>
</dbReference>
<proteinExistence type="inferred from homology"/>
<dbReference type="InterPro" id="IPR050390">
    <property type="entry name" value="C5-Methyltransferase"/>
</dbReference>
<dbReference type="GO" id="GO:0009307">
    <property type="term" value="P:DNA restriction-modification system"/>
    <property type="evidence" value="ECO:0007669"/>
    <property type="project" value="UniProtKB-KW"/>
</dbReference>
<dbReference type="EMBL" id="NTFS01000603">
    <property type="protein sequence ID" value="PAX47070.1"/>
    <property type="molecule type" value="Genomic_DNA"/>
</dbReference>
<dbReference type="AlphaFoldDB" id="A0A2A2TAN9"/>
<evidence type="ECO:0000256" key="3">
    <source>
        <dbReference type="ARBA" id="ARBA00022679"/>
    </source>
</evidence>
<dbReference type="NCBIfam" id="TIGR00675">
    <property type="entry name" value="dcm"/>
    <property type="match status" value="1"/>
</dbReference>
<dbReference type="PRINTS" id="PR00105">
    <property type="entry name" value="C5METTRFRASE"/>
</dbReference>
<dbReference type="GO" id="GO:0003886">
    <property type="term" value="F:DNA (cytosine-5-)-methyltransferase activity"/>
    <property type="evidence" value="ECO:0007669"/>
    <property type="project" value="UniProtKB-EC"/>
</dbReference>
<dbReference type="PANTHER" id="PTHR10629">
    <property type="entry name" value="CYTOSINE-SPECIFIC METHYLTRANSFERASE"/>
    <property type="match status" value="1"/>
</dbReference>
<evidence type="ECO:0000256" key="2">
    <source>
        <dbReference type="ARBA" id="ARBA00022603"/>
    </source>
</evidence>
<evidence type="ECO:0000256" key="6">
    <source>
        <dbReference type="PROSITE-ProRule" id="PRU01016"/>
    </source>
</evidence>
<keyword evidence="4 6" id="KW-0949">S-adenosyl-L-methionine</keyword>
<dbReference type="InterPro" id="IPR001525">
    <property type="entry name" value="C5_MeTfrase"/>
</dbReference>
<evidence type="ECO:0000256" key="7">
    <source>
        <dbReference type="RuleBase" id="RU000416"/>
    </source>
</evidence>
<keyword evidence="9" id="KW-1185">Reference proteome</keyword>
<evidence type="ECO:0000313" key="8">
    <source>
        <dbReference type="EMBL" id="PAX47070.1"/>
    </source>
</evidence>
<evidence type="ECO:0000256" key="1">
    <source>
        <dbReference type="ARBA" id="ARBA00011975"/>
    </source>
</evidence>
<feature type="active site" evidence="6">
    <location>
        <position position="145"/>
    </location>
</feature>
<keyword evidence="5" id="KW-0680">Restriction system</keyword>
<dbReference type="Pfam" id="PF00145">
    <property type="entry name" value="DNA_methylase"/>
    <property type="match status" value="1"/>
</dbReference>
<dbReference type="InterPro" id="IPR031303">
    <property type="entry name" value="C5_meth_CS"/>
</dbReference>
<evidence type="ECO:0000256" key="4">
    <source>
        <dbReference type="ARBA" id="ARBA00022691"/>
    </source>
</evidence>
<dbReference type="PROSITE" id="PS00095">
    <property type="entry name" value="C5_MTASE_2"/>
    <property type="match status" value="1"/>
</dbReference>
<name>A0A2A2TAN9_9CYAN</name>
<comment type="caution">
    <text evidence="8">The sequence shown here is derived from an EMBL/GenBank/DDBJ whole genome shotgun (WGS) entry which is preliminary data.</text>
</comment>
<evidence type="ECO:0000313" key="9">
    <source>
        <dbReference type="Proteomes" id="UP000218238"/>
    </source>
</evidence>
<dbReference type="GO" id="GO:0003677">
    <property type="term" value="F:DNA binding"/>
    <property type="evidence" value="ECO:0007669"/>
    <property type="project" value="TreeGrafter"/>
</dbReference>
<dbReference type="InterPro" id="IPR029063">
    <property type="entry name" value="SAM-dependent_MTases_sf"/>
</dbReference>
<reference evidence="8 9" key="1">
    <citation type="submission" date="2017-08" db="EMBL/GenBank/DDBJ databases">
        <title>Draft genome sequence of filamentous cyanobacterium Calothrix elsteri CCALA 953.</title>
        <authorList>
            <person name="Gagunashvili A.N."/>
            <person name="Elster J."/>
            <person name="Andresson O.S."/>
        </authorList>
    </citation>
    <scope>NUCLEOTIDE SEQUENCE [LARGE SCALE GENOMIC DNA]</scope>
    <source>
        <strain evidence="8 9">CCALA 953</strain>
    </source>
</reference>
<evidence type="ECO:0000256" key="5">
    <source>
        <dbReference type="ARBA" id="ARBA00022747"/>
    </source>
</evidence>
<sequence length="426" mass="47349">MQVQENARKQRNTINLSGIPIIQKLPFSFASIGDVAVYEDEATGIRYLSTRDGETKENLKVISLFTGAGGFDIGLEKAGFENTVCIEIDADCRATLKHNRPKWKIFEDSTGRIAGDIRTISTEEILEFSGLRNQEVALICGGIPCQPFSNIGKKKGSNDSMNGDLFLEFVRIVKEIKPKSFIFENVAGIAQNKHLDVVEYMTKQFSGIGYGLSWKILNAADYGVGQKRERFFLIGILGVDKPAFPLPTHFRDAESWITFANRLFPTPLYEPEYWVTMGDVLKSITPDMAQREDCRLMNISSVVKERMSYISPGQNFKVLPSSLRPNCWNTGKHQGHDTFGRGQLDKPAPTIRTAAYNPSKGKYIHPLENRGFNTIELASFQGFPSDWIFKSNGGKVVTLVSAGKQIGNAVPPILAEAIGRAIQVQI</sequence>
<gene>
    <name evidence="8" type="ORF">CK510_28940</name>
</gene>
<dbReference type="PANTHER" id="PTHR10629:SF52">
    <property type="entry name" value="DNA (CYTOSINE-5)-METHYLTRANSFERASE 1"/>
    <property type="match status" value="1"/>
</dbReference>
<dbReference type="GO" id="GO:0032259">
    <property type="term" value="P:methylation"/>
    <property type="evidence" value="ECO:0007669"/>
    <property type="project" value="UniProtKB-KW"/>
</dbReference>
<accession>A0A2A2TAN9</accession>
<dbReference type="GO" id="GO:0044027">
    <property type="term" value="P:negative regulation of gene expression via chromosomal CpG island methylation"/>
    <property type="evidence" value="ECO:0007669"/>
    <property type="project" value="TreeGrafter"/>
</dbReference>
<organism evidence="8 9">
    <name type="scientific">Brunnivagina elsteri CCALA 953</name>
    <dbReference type="NCBI Taxonomy" id="987040"/>
    <lineage>
        <taxon>Bacteria</taxon>
        <taxon>Bacillati</taxon>
        <taxon>Cyanobacteriota</taxon>
        <taxon>Cyanophyceae</taxon>
        <taxon>Nostocales</taxon>
        <taxon>Calotrichaceae</taxon>
        <taxon>Brunnivagina</taxon>
    </lineage>
</organism>
<keyword evidence="3 6" id="KW-0808">Transferase</keyword>
<dbReference type="EC" id="2.1.1.37" evidence="1"/>
<dbReference type="Gene3D" id="3.40.50.150">
    <property type="entry name" value="Vaccinia Virus protein VP39"/>
    <property type="match status" value="1"/>
</dbReference>
<protein>
    <recommendedName>
        <fullName evidence="1">DNA (cytosine-5-)-methyltransferase</fullName>
        <ecNumber evidence="1">2.1.1.37</ecNumber>
    </recommendedName>
</protein>
<dbReference type="Gene3D" id="3.90.120.10">
    <property type="entry name" value="DNA Methylase, subunit A, domain 2"/>
    <property type="match status" value="1"/>
</dbReference>
<comment type="similarity">
    <text evidence="6 7">Belongs to the class I-like SAM-binding methyltransferase superfamily. C5-methyltransferase family.</text>
</comment>
<dbReference type="PROSITE" id="PS51679">
    <property type="entry name" value="SAM_MT_C5"/>
    <property type="match status" value="1"/>
</dbReference>
<dbReference type="SUPFAM" id="SSF53335">
    <property type="entry name" value="S-adenosyl-L-methionine-dependent methyltransferases"/>
    <property type="match status" value="1"/>
</dbReference>